<reference evidence="15" key="2">
    <citation type="submission" date="2018-02" db="UniProtKB">
        <authorList>
            <consortium name="EnsemblPlants"/>
        </authorList>
    </citation>
    <scope>IDENTIFICATION</scope>
    <source>
        <strain evidence="15">Williams 82</strain>
    </source>
</reference>
<dbReference type="InParanoid" id="A0A0R0EM00"/>
<evidence type="ECO:0000256" key="11">
    <source>
        <dbReference type="PROSITE-ProRule" id="PRU10052"/>
    </source>
</evidence>
<dbReference type="SUPFAM" id="SSF51126">
    <property type="entry name" value="Pectin lyase-like"/>
    <property type="match status" value="1"/>
</dbReference>
<keyword evidence="6" id="KW-0732">Signal</keyword>
<keyword evidence="13" id="KW-0812">Transmembrane</keyword>
<evidence type="ECO:0000313" key="15">
    <source>
        <dbReference type="EnsemblPlants" id="KRG95273"/>
    </source>
</evidence>
<evidence type="ECO:0000256" key="10">
    <source>
        <dbReference type="ARBA" id="ARBA00034074"/>
    </source>
</evidence>
<dbReference type="InterPro" id="IPR012334">
    <property type="entry name" value="Pectin_lyas_fold"/>
</dbReference>
<dbReference type="GO" id="GO:0010047">
    <property type="term" value="P:fruit dehiscence"/>
    <property type="evidence" value="ECO:0000318"/>
    <property type="project" value="GO_Central"/>
</dbReference>
<dbReference type="GO" id="GO:0009901">
    <property type="term" value="P:anther dehiscence"/>
    <property type="evidence" value="ECO:0000318"/>
    <property type="project" value="GO_Central"/>
</dbReference>
<sequence length="523" mass="57865">MALLKHLLLSFTMIIISFVACYSTLQEDPPSSIYVDHSPSIDDGGTVKNLIEQSTNVLSLNRFDKRNSLKKVSVNDYGAKGNGDTDDTEAFKKAWDVVCSSGEAILVVPQANYLLKPIRFSGPCEPNVEVQISGTLDASDDPSDYEDDSKHWLVFDNIKKLFVYGGGTIDGNGNIWWKNSCKRNKKRPCKDAPTALTFYNCEDLTVENLRIENAQQIHVSFQDSVNVQVSGLNVTAPEDSPNTDGIHVTNTQNIQISSSVIGTGDDCISIVHGSKDVEATDITCGPGHGISIGSLGAGKSKEFVSGIRVNRAKIFGTKNGVRIKTWQGGSGSASDIQFQNIEMDNVTNPIIINQNYCDKKKKPCKKLLSKKSAIQIKNVLYQNITGTSASDIAVRFDCSDKFPCQEIVLQNIDLQCEGGDDADAMCNNVELSYLGHVRPRCNSKKRKAFTTITSILKYFSCVYVRYAGWNKLRALERISNQGFWFGIEFAAIFLSFHCHAKQIEKFSSHNKHLKTPFEIVHQN</sequence>
<feature type="transmembrane region" description="Helical" evidence="13">
    <location>
        <begin position="7"/>
        <end position="25"/>
    </location>
</feature>
<protein>
    <recommendedName>
        <fullName evidence="3">endo-polygalacturonase</fullName>
        <ecNumber evidence="3">3.2.1.15</ecNumber>
    </recommendedName>
</protein>
<dbReference type="FunFam" id="2.160.20.10:FF:000028">
    <property type="entry name" value="Polygalacturonase QRT2"/>
    <property type="match status" value="1"/>
</dbReference>
<dbReference type="EMBL" id="CM000852">
    <property type="protein sequence ID" value="KRG95273.1"/>
    <property type="molecule type" value="Genomic_DNA"/>
</dbReference>
<gene>
    <name evidence="14" type="ORF">GLYMA_19G140600</name>
</gene>
<comment type="catalytic activity">
    <reaction evidence="10">
        <text>(1,4-alpha-D-galacturonosyl)n+m + H2O = (1,4-alpha-D-galacturonosyl)n + (1,4-alpha-D-galacturonosyl)m.</text>
        <dbReference type="EC" id="3.2.1.15"/>
    </reaction>
</comment>
<evidence type="ECO:0000313" key="16">
    <source>
        <dbReference type="Proteomes" id="UP000008827"/>
    </source>
</evidence>
<proteinExistence type="inferred from homology"/>
<keyword evidence="9" id="KW-0961">Cell wall biogenesis/degradation</keyword>
<dbReference type="PaxDb" id="3847-GLYMA19G32241.1"/>
<dbReference type="OMA" id="DKFPCQE"/>
<dbReference type="GO" id="GO:0009830">
    <property type="term" value="P:cell wall modification involved in abscission"/>
    <property type="evidence" value="ECO:0007669"/>
    <property type="project" value="UniProtKB-ARBA"/>
</dbReference>
<evidence type="ECO:0000256" key="8">
    <source>
        <dbReference type="ARBA" id="ARBA00023295"/>
    </source>
</evidence>
<name>A0A0R0EM00_SOYBN</name>
<evidence type="ECO:0000256" key="7">
    <source>
        <dbReference type="ARBA" id="ARBA00022801"/>
    </source>
</evidence>
<feature type="active site" evidence="11">
    <location>
        <position position="288"/>
    </location>
</feature>
<keyword evidence="13" id="KW-0472">Membrane</keyword>
<evidence type="ECO:0000256" key="6">
    <source>
        <dbReference type="ARBA" id="ARBA00022729"/>
    </source>
</evidence>
<dbReference type="PROSITE" id="PS51257">
    <property type="entry name" value="PROKAR_LIPOPROTEIN"/>
    <property type="match status" value="1"/>
</dbReference>
<comment type="similarity">
    <text evidence="2 12">Belongs to the glycosyl hydrolase 28 family.</text>
</comment>
<dbReference type="InterPro" id="IPR000743">
    <property type="entry name" value="Glyco_hydro_28"/>
</dbReference>
<keyword evidence="7 12" id="KW-0378">Hydrolase</keyword>
<keyword evidence="4" id="KW-0134">Cell wall</keyword>
<dbReference type="AlphaFoldDB" id="A0A0R0EM00"/>
<keyword evidence="5" id="KW-0964">Secreted</keyword>
<evidence type="ECO:0000256" key="3">
    <source>
        <dbReference type="ARBA" id="ARBA00012736"/>
    </source>
</evidence>
<evidence type="ECO:0000256" key="1">
    <source>
        <dbReference type="ARBA" id="ARBA00004191"/>
    </source>
</evidence>
<dbReference type="Proteomes" id="UP000008827">
    <property type="component" value="Chromosome 19"/>
</dbReference>
<dbReference type="GO" id="GO:0045490">
    <property type="term" value="P:pectin catabolic process"/>
    <property type="evidence" value="ECO:0000318"/>
    <property type="project" value="GO_Central"/>
</dbReference>
<dbReference type="SMR" id="A0A0R0EM00"/>
<evidence type="ECO:0000256" key="2">
    <source>
        <dbReference type="ARBA" id="ARBA00008834"/>
    </source>
</evidence>
<dbReference type="EC" id="3.2.1.15" evidence="3"/>
<evidence type="ECO:0000256" key="5">
    <source>
        <dbReference type="ARBA" id="ARBA00022525"/>
    </source>
</evidence>
<comment type="subcellular location">
    <subcellularLocation>
        <location evidence="1">Secreted</location>
        <location evidence="1">Cell wall</location>
    </subcellularLocation>
</comment>
<accession>A0A0R0EM00</accession>
<organism evidence="14">
    <name type="scientific">Glycine max</name>
    <name type="common">Soybean</name>
    <name type="synonym">Glycine hispida</name>
    <dbReference type="NCBI Taxonomy" id="3847"/>
    <lineage>
        <taxon>Eukaryota</taxon>
        <taxon>Viridiplantae</taxon>
        <taxon>Streptophyta</taxon>
        <taxon>Embryophyta</taxon>
        <taxon>Tracheophyta</taxon>
        <taxon>Spermatophyta</taxon>
        <taxon>Magnoliopsida</taxon>
        <taxon>eudicotyledons</taxon>
        <taxon>Gunneridae</taxon>
        <taxon>Pentapetalae</taxon>
        <taxon>rosids</taxon>
        <taxon>fabids</taxon>
        <taxon>Fabales</taxon>
        <taxon>Fabaceae</taxon>
        <taxon>Papilionoideae</taxon>
        <taxon>50 kb inversion clade</taxon>
        <taxon>NPAAA clade</taxon>
        <taxon>indigoferoid/millettioid clade</taxon>
        <taxon>Phaseoleae</taxon>
        <taxon>Glycine</taxon>
        <taxon>Glycine subgen. Soja</taxon>
    </lineage>
</organism>
<reference evidence="14 15" key="1">
    <citation type="journal article" date="2010" name="Nature">
        <title>Genome sequence of the palaeopolyploid soybean.</title>
        <authorList>
            <person name="Schmutz J."/>
            <person name="Cannon S.B."/>
            <person name="Schlueter J."/>
            <person name="Ma J."/>
            <person name="Mitros T."/>
            <person name="Nelson W."/>
            <person name="Hyten D.L."/>
            <person name="Song Q."/>
            <person name="Thelen J.J."/>
            <person name="Cheng J."/>
            <person name="Xu D."/>
            <person name="Hellsten U."/>
            <person name="May G.D."/>
            <person name="Yu Y."/>
            <person name="Sakurai T."/>
            <person name="Umezawa T."/>
            <person name="Bhattacharyya M.K."/>
            <person name="Sandhu D."/>
            <person name="Valliyodan B."/>
            <person name="Lindquist E."/>
            <person name="Peto M."/>
            <person name="Grant D."/>
            <person name="Shu S."/>
            <person name="Goodstein D."/>
            <person name="Barry K."/>
            <person name="Futrell-Griggs M."/>
            <person name="Abernathy B."/>
            <person name="Du J."/>
            <person name="Tian Z."/>
            <person name="Zhu L."/>
            <person name="Gill N."/>
            <person name="Joshi T."/>
            <person name="Libault M."/>
            <person name="Sethuraman A."/>
            <person name="Zhang X.-C."/>
            <person name="Shinozaki K."/>
            <person name="Nguyen H.T."/>
            <person name="Wing R.A."/>
            <person name="Cregan P."/>
            <person name="Specht J."/>
            <person name="Grimwood J."/>
            <person name="Rokhsar D."/>
            <person name="Stacey G."/>
            <person name="Shoemaker R.C."/>
            <person name="Jackson S.A."/>
        </authorList>
    </citation>
    <scope>NUCLEOTIDE SEQUENCE [LARGE SCALE GENOMIC DNA]</scope>
    <source>
        <strain evidence="15">cv. Williams 82</strain>
        <tissue evidence="14">Callus</tissue>
    </source>
</reference>
<dbReference type="EnsemblPlants" id="KRG95273">
    <property type="protein sequence ID" value="KRG95273"/>
    <property type="gene ID" value="GLYMA_19G140600"/>
</dbReference>
<dbReference type="PANTHER" id="PTHR31375">
    <property type="match status" value="1"/>
</dbReference>
<dbReference type="Gene3D" id="2.160.20.10">
    <property type="entry name" value="Single-stranded right-handed beta-helix, Pectin lyase-like"/>
    <property type="match status" value="1"/>
</dbReference>
<reference evidence="14" key="3">
    <citation type="submission" date="2018-07" db="EMBL/GenBank/DDBJ databases">
        <title>WGS assembly of Glycine max.</title>
        <authorList>
            <person name="Schmutz J."/>
            <person name="Cannon S."/>
            <person name="Schlueter J."/>
            <person name="Ma J."/>
            <person name="Mitros T."/>
            <person name="Nelson W."/>
            <person name="Hyten D."/>
            <person name="Song Q."/>
            <person name="Thelen J."/>
            <person name="Cheng J."/>
            <person name="Xu D."/>
            <person name="Hellsten U."/>
            <person name="May G."/>
            <person name="Yu Y."/>
            <person name="Sakurai T."/>
            <person name="Umezawa T."/>
            <person name="Bhattacharyya M."/>
            <person name="Sandhu D."/>
            <person name="Valliyodan B."/>
            <person name="Lindquist E."/>
            <person name="Peto M."/>
            <person name="Grant D."/>
            <person name="Shu S."/>
            <person name="Goodstein D."/>
            <person name="Barry K."/>
            <person name="Futrell-Griggs M."/>
            <person name="Abernathy B."/>
            <person name="Du J."/>
            <person name="Tian Z."/>
            <person name="Zhu L."/>
            <person name="Gill N."/>
            <person name="Joshi T."/>
            <person name="Libault M."/>
            <person name="Sethuraman A."/>
            <person name="Zhang X."/>
            <person name="Shinozaki K."/>
            <person name="Nguyen H."/>
            <person name="Wing R."/>
            <person name="Cregan P."/>
            <person name="Specht J."/>
            <person name="Grimwood J."/>
            <person name="Rokhsar D."/>
            <person name="Stacey G."/>
            <person name="Shoemaker R."/>
            <person name="Jackson S."/>
        </authorList>
    </citation>
    <scope>NUCLEOTIDE SEQUENCE</scope>
    <source>
        <tissue evidence="14">Callus</tissue>
    </source>
</reference>
<dbReference type="FunCoup" id="A0A0R0EM00">
    <property type="interactions" value="179"/>
</dbReference>
<dbReference type="PROSITE" id="PS00502">
    <property type="entry name" value="POLYGALACTURONASE"/>
    <property type="match status" value="1"/>
</dbReference>
<keyword evidence="13" id="KW-1133">Transmembrane helix</keyword>
<evidence type="ECO:0000256" key="12">
    <source>
        <dbReference type="RuleBase" id="RU361169"/>
    </source>
</evidence>
<dbReference type="STRING" id="3847.A0A0R0EM00"/>
<dbReference type="InterPro" id="IPR006626">
    <property type="entry name" value="PbH1"/>
</dbReference>
<dbReference type="OrthoDB" id="187139at2759"/>
<keyword evidence="16" id="KW-1185">Reference proteome</keyword>
<keyword evidence="8 12" id="KW-0326">Glycosidase</keyword>
<dbReference type="Gramene" id="KRG95273">
    <property type="protein sequence ID" value="KRG95273"/>
    <property type="gene ID" value="GLYMA_19G140600"/>
</dbReference>
<evidence type="ECO:0000256" key="13">
    <source>
        <dbReference type="SAM" id="Phobius"/>
    </source>
</evidence>
<dbReference type="GO" id="GO:0004650">
    <property type="term" value="F:polygalacturonase activity"/>
    <property type="evidence" value="ECO:0007669"/>
    <property type="project" value="UniProtKB-EC"/>
</dbReference>
<evidence type="ECO:0000313" key="14">
    <source>
        <dbReference type="EMBL" id="KRG95273.1"/>
    </source>
</evidence>
<dbReference type="InterPro" id="IPR011050">
    <property type="entry name" value="Pectin_lyase_fold/virulence"/>
</dbReference>
<evidence type="ECO:0000256" key="4">
    <source>
        <dbReference type="ARBA" id="ARBA00022512"/>
    </source>
</evidence>
<dbReference type="Pfam" id="PF00295">
    <property type="entry name" value="Glyco_hydro_28"/>
    <property type="match status" value="1"/>
</dbReference>
<evidence type="ECO:0000256" key="9">
    <source>
        <dbReference type="ARBA" id="ARBA00023316"/>
    </source>
</evidence>
<dbReference type="SMART" id="SM00710">
    <property type="entry name" value="PbH1"/>
    <property type="match status" value="5"/>
</dbReference>